<evidence type="ECO:0000256" key="3">
    <source>
        <dbReference type="ARBA" id="ARBA00023002"/>
    </source>
</evidence>
<dbReference type="Gene3D" id="3.90.25.10">
    <property type="entry name" value="UDP-galactose 4-epimerase, domain 1"/>
    <property type="match status" value="1"/>
</dbReference>
<dbReference type="OrthoDB" id="419598at2759"/>
<gene>
    <name evidence="5" type="ORF">HETSPECPRED_003082</name>
</gene>
<keyword evidence="2" id="KW-0521">NADP</keyword>
<keyword evidence="3" id="KW-0560">Oxidoreductase</keyword>
<evidence type="ECO:0000313" key="5">
    <source>
        <dbReference type="EMBL" id="CAF9917040.1"/>
    </source>
</evidence>
<keyword evidence="6" id="KW-1185">Reference proteome</keyword>
<evidence type="ECO:0000313" key="6">
    <source>
        <dbReference type="Proteomes" id="UP000664521"/>
    </source>
</evidence>
<dbReference type="InterPro" id="IPR051609">
    <property type="entry name" value="NmrA/Isoflavone_reductase-like"/>
</dbReference>
<protein>
    <recommendedName>
        <fullName evidence="4">NmrA-like domain-containing protein</fullName>
    </recommendedName>
</protein>
<feature type="domain" description="NmrA-like" evidence="4">
    <location>
        <begin position="5"/>
        <end position="251"/>
    </location>
</feature>
<evidence type="ECO:0000259" key="4">
    <source>
        <dbReference type="Pfam" id="PF05368"/>
    </source>
</evidence>
<proteinExistence type="inferred from homology"/>
<evidence type="ECO:0000256" key="1">
    <source>
        <dbReference type="ARBA" id="ARBA00005725"/>
    </source>
</evidence>
<dbReference type="PANTHER" id="PTHR47706:SF4">
    <property type="entry name" value="NMRA-LIKE DOMAIN-CONTAINING PROTEIN"/>
    <property type="match status" value="1"/>
</dbReference>
<reference evidence="5" key="1">
    <citation type="submission" date="2021-03" db="EMBL/GenBank/DDBJ databases">
        <authorList>
            <person name="Tagirdzhanova G."/>
        </authorList>
    </citation>
    <scope>NUCLEOTIDE SEQUENCE</scope>
</reference>
<organism evidence="5 6">
    <name type="scientific">Heterodermia speciosa</name>
    <dbReference type="NCBI Taxonomy" id="116794"/>
    <lineage>
        <taxon>Eukaryota</taxon>
        <taxon>Fungi</taxon>
        <taxon>Dikarya</taxon>
        <taxon>Ascomycota</taxon>
        <taxon>Pezizomycotina</taxon>
        <taxon>Lecanoromycetes</taxon>
        <taxon>OSLEUM clade</taxon>
        <taxon>Lecanoromycetidae</taxon>
        <taxon>Caliciales</taxon>
        <taxon>Physciaceae</taxon>
        <taxon>Heterodermia</taxon>
    </lineage>
</organism>
<dbReference type="SUPFAM" id="SSF51735">
    <property type="entry name" value="NAD(P)-binding Rossmann-fold domains"/>
    <property type="match status" value="1"/>
</dbReference>
<dbReference type="EMBL" id="CAJPDS010000019">
    <property type="protein sequence ID" value="CAF9917040.1"/>
    <property type="molecule type" value="Genomic_DNA"/>
</dbReference>
<name>A0A8H3F4I6_9LECA</name>
<comment type="similarity">
    <text evidence="1">Belongs to the NmrA-type oxidoreductase family. Isoflavone reductase subfamily.</text>
</comment>
<dbReference type="PANTHER" id="PTHR47706">
    <property type="entry name" value="NMRA-LIKE FAMILY PROTEIN"/>
    <property type="match status" value="1"/>
</dbReference>
<comment type="caution">
    <text evidence="5">The sequence shown here is derived from an EMBL/GenBank/DDBJ whole genome shotgun (WGS) entry which is preliminary data.</text>
</comment>
<sequence>MATDREVIVVAGVGELGRYICEELQASSGFEVVVLTRGLAPNPWLESKGIRSFTTDYTPASVLQILNSTHATTLISCILISTPRYITVHTALLTACQQSAACKRLIPSEWIGDLETHPLKPAFYAASREPFRRVLEAQTEVAWTLFCLGWLADYFLPRAKTYMKPVLSMFPLDPDGWAACVRGSGDEGQSWTCGRDVGRAVVELCKADEWEQVTYVAGEWSTFNQAIKVMEKYHNRSMPRTQKPWHDVQRVLDTYKEGDEVTAEHEAAQVEEMSVLGCLACPKEKTLRQRQKYFSSVQFRDLEQLLQCASEMDFV</sequence>
<dbReference type="InterPro" id="IPR036291">
    <property type="entry name" value="NAD(P)-bd_dom_sf"/>
</dbReference>
<dbReference type="GO" id="GO:0016491">
    <property type="term" value="F:oxidoreductase activity"/>
    <property type="evidence" value="ECO:0007669"/>
    <property type="project" value="UniProtKB-KW"/>
</dbReference>
<dbReference type="InterPro" id="IPR008030">
    <property type="entry name" value="NmrA-like"/>
</dbReference>
<dbReference type="AlphaFoldDB" id="A0A8H3F4I6"/>
<dbReference type="Proteomes" id="UP000664521">
    <property type="component" value="Unassembled WGS sequence"/>
</dbReference>
<dbReference type="Pfam" id="PF05368">
    <property type="entry name" value="NmrA"/>
    <property type="match status" value="1"/>
</dbReference>
<accession>A0A8H3F4I6</accession>
<evidence type="ECO:0000256" key="2">
    <source>
        <dbReference type="ARBA" id="ARBA00022857"/>
    </source>
</evidence>
<dbReference type="Gene3D" id="3.40.50.720">
    <property type="entry name" value="NAD(P)-binding Rossmann-like Domain"/>
    <property type="match status" value="1"/>
</dbReference>